<evidence type="ECO:0000313" key="1">
    <source>
        <dbReference type="EMBL" id="TCW59627.1"/>
    </source>
</evidence>
<protein>
    <submittedName>
        <fullName evidence="1">Uncharacterized protein</fullName>
    </submittedName>
</protein>
<dbReference type="Proteomes" id="UP000295285">
    <property type="component" value="Unassembled WGS sequence"/>
</dbReference>
<dbReference type="EMBL" id="SMDG01000001">
    <property type="protein sequence ID" value="TCW59627.1"/>
    <property type="molecule type" value="Genomic_DNA"/>
</dbReference>
<reference evidence="1 2" key="1">
    <citation type="submission" date="2019-03" db="EMBL/GenBank/DDBJ databases">
        <title>Above-ground endophytic microbial communities from plants in different locations in the United States.</title>
        <authorList>
            <person name="Frank C."/>
        </authorList>
    </citation>
    <scope>NUCLEOTIDE SEQUENCE [LARGE SCALE GENOMIC DNA]</scope>
    <source>
        <strain evidence="1 2">LP_2_YM</strain>
    </source>
</reference>
<accession>A0A4R4BK52</accession>
<evidence type="ECO:0000313" key="2">
    <source>
        <dbReference type="Proteomes" id="UP000295285"/>
    </source>
</evidence>
<organism evidence="1 2">
    <name type="scientific">Bacillus thuringiensis</name>
    <dbReference type="NCBI Taxonomy" id="1428"/>
    <lineage>
        <taxon>Bacteria</taxon>
        <taxon>Bacillati</taxon>
        <taxon>Bacillota</taxon>
        <taxon>Bacilli</taxon>
        <taxon>Bacillales</taxon>
        <taxon>Bacillaceae</taxon>
        <taxon>Bacillus</taxon>
        <taxon>Bacillus cereus group</taxon>
    </lineage>
</organism>
<gene>
    <name evidence="1" type="ORF">EC910_101257</name>
</gene>
<name>A0A4R4BK52_BACTU</name>
<comment type="caution">
    <text evidence="1">The sequence shown here is derived from an EMBL/GenBank/DDBJ whole genome shotgun (WGS) entry which is preliminary data.</text>
</comment>
<proteinExistence type="predicted"/>
<dbReference type="AlphaFoldDB" id="A0A4R4BK52"/>
<sequence length="60" mass="6484">MGFGSDVIEERVSPCGDTLFGCMGAGLVVNEIYIGDYSNISTFRLKTKTIANILFSFIDG</sequence>